<evidence type="ECO:0000313" key="2">
    <source>
        <dbReference type="Proteomes" id="UP001501011"/>
    </source>
</evidence>
<proteinExistence type="predicted"/>
<dbReference type="Proteomes" id="UP001501011">
    <property type="component" value="Unassembled WGS sequence"/>
</dbReference>
<reference evidence="2" key="1">
    <citation type="journal article" date="2019" name="Int. J. Syst. Evol. Microbiol.">
        <title>The Global Catalogue of Microorganisms (GCM) 10K type strain sequencing project: providing services to taxonomists for standard genome sequencing and annotation.</title>
        <authorList>
            <consortium name="The Broad Institute Genomics Platform"/>
            <consortium name="The Broad Institute Genome Sequencing Center for Infectious Disease"/>
            <person name="Wu L."/>
            <person name="Ma J."/>
        </authorList>
    </citation>
    <scope>NUCLEOTIDE SEQUENCE [LARGE SCALE GENOMIC DNA]</scope>
    <source>
        <strain evidence="2">JCM 17728</strain>
    </source>
</reference>
<evidence type="ECO:0000313" key="1">
    <source>
        <dbReference type="EMBL" id="GAA4359993.1"/>
    </source>
</evidence>
<sequence>MKQLQSTVLSSMVMLAKVVIVLGLLSAFSVDATQLRKQNLTQLIDQSNSIIHGTVTAVSDGISEKGIPYTEVTISVADSAKGKVKKDSDYTFRQFGLLKPREMDNGKKLLAVAPEGFPRWHKDETVVAFLYKPASKTGFQTTVGLAQGKLAMVNGKLSNQFNNIGLFDGVNVDQALLTSEESNMLTLEGAVDAGTFMNLVNRAVSEGWIENGEMK</sequence>
<gene>
    <name evidence="1" type="ORF">GCM10023151_11410</name>
</gene>
<protein>
    <submittedName>
        <fullName evidence="1">Uncharacterized protein</fullName>
    </submittedName>
</protein>
<accession>A0ABP8IJC1</accession>
<dbReference type="EMBL" id="BAABFV010000001">
    <property type="protein sequence ID" value="GAA4359993.1"/>
    <property type="molecule type" value="Genomic_DNA"/>
</dbReference>
<name>A0ABP8IJC1_9GAMM</name>
<dbReference type="RefSeq" id="WP_345292239.1">
    <property type="nucleotide sequence ID" value="NZ_BAABFV010000001.1"/>
</dbReference>
<keyword evidence="2" id="KW-1185">Reference proteome</keyword>
<comment type="caution">
    <text evidence="1">The sequence shown here is derived from an EMBL/GenBank/DDBJ whole genome shotgun (WGS) entry which is preliminary data.</text>
</comment>
<organism evidence="1 2">
    <name type="scientific">Kangiella marina</name>
    <dbReference type="NCBI Taxonomy" id="1079178"/>
    <lineage>
        <taxon>Bacteria</taxon>
        <taxon>Pseudomonadati</taxon>
        <taxon>Pseudomonadota</taxon>
        <taxon>Gammaproteobacteria</taxon>
        <taxon>Kangiellales</taxon>
        <taxon>Kangiellaceae</taxon>
        <taxon>Kangiella</taxon>
    </lineage>
</organism>